<evidence type="ECO:0000313" key="2">
    <source>
        <dbReference type="Proteomes" id="UP000789920"/>
    </source>
</evidence>
<keyword evidence="2" id="KW-1185">Reference proteome</keyword>
<name>A0ACA9S6Z2_9GLOM</name>
<gene>
    <name evidence="1" type="ORF">RPERSI_LOCUS26664</name>
</gene>
<dbReference type="Proteomes" id="UP000789920">
    <property type="component" value="Unassembled WGS sequence"/>
</dbReference>
<organism evidence="1 2">
    <name type="scientific">Racocetra persica</name>
    <dbReference type="NCBI Taxonomy" id="160502"/>
    <lineage>
        <taxon>Eukaryota</taxon>
        <taxon>Fungi</taxon>
        <taxon>Fungi incertae sedis</taxon>
        <taxon>Mucoromycota</taxon>
        <taxon>Glomeromycotina</taxon>
        <taxon>Glomeromycetes</taxon>
        <taxon>Diversisporales</taxon>
        <taxon>Gigasporaceae</taxon>
        <taxon>Racocetra</taxon>
    </lineage>
</organism>
<dbReference type="EMBL" id="CAJVQC010091717">
    <property type="protein sequence ID" value="CAG8826148.1"/>
    <property type="molecule type" value="Genomic_DNA"/>
</dbReference>
<sequence>MPALFLAWDVEIYHLQKGRDAGLGGTIKIIEEGPLRSALLLETNLSKTSKLCQKIILTATSPRIDFETRVDWNENRQFL</sequence>
<feature type="non-terminal residue" evidence="1">
    <location>
        <position position="79"/>
    </location>
</feature>
<comment type="caution">
    <text evidence="1">The sequence shown here is derived from an EMBL/GenBank/DDBJ whole genome shotgun (WGS) entry which is preliminary data.</text>
</comment>
<protein>
    <submittedName>
        <fullName evidence="1">20855_t:CDS:1</fullName>
    </submittedName>
</protein>
<reference evidence="1" key="1">
    <citation type="submission" date="2021-06" db="EMBL/GenBank/DDBJ databases">
        <authorList>
            <person name="Kallberg Y."/>
            <person name="Tangrot J."/>
            <person name="Rosling A."/>
        </authorList>
    </citation>
    <scope>NUCLEOTIDE SEQUENCE</scope>
    <source>
        <strain evidence="1">MA461A</strain>
    </source>
</reference>
<accession>A0ACA9S6Z2</accession>
<proteinExistence type="predicted"/>
<evidence type="ECO:0000313" key="1">
    <source>
        <dbReference type="EMBL" id="CAG8826148.1"/>
    </source>
</evidence>